<feature type="transmembrane region" description="Helical" evidence="10">
    <location>
        <begin position="24"/>
        <end position="42"/>
    </location>
</feature>
<evidence type="ECO:0000313" key="12">
    <source>
        <dbReference type="EMBL" id="EGR30581.1"/>
    </source>
</evidence>
<evidence type="ECO:0000256" key="4">
    <source>
        <dbReference type="ARBA" id="ARBA00022692"/>
    </source>
</evidence>
<feature type="transmembrane region" description="Helical" evidence="10">
    <location>
        <begin position="305"/>
        <end position="330"/>
    </location>
</feature>
<dbReference type="GO" id="GO:0051453">
    <property type="term" value="P:regulation of intracellular pH"/>
    <property type="evidence" value="ECO:0007669"/>
    <property type="project" value="TreeGrafter"/>
</dbReference>
<feature type="transmembrane region" description="Helical" evidence="10">
    <location>
        <begin position="378"/>
        <end position="401"/>
    </location>
</feature>
<keyword evidence="9" id="KW-0739">Sodium transport</keyword>
<dbReference type="InterPro" id="IPR018488">
    <property type="entry name" value="cNMP-bd_CS"/>
</dbReference>
<gene>
    <name evidence="12" type="ORF">IMG5_128840</name>
</gene>
<dbReference type="GO" id="GO:0015385">
    <property type="term" value="F:sodium:proton antiporter activity"/>
    <property type="evidence" value="ECO:0007669"/>
    <property type="project" value="InterPro"/>
</dbReference>
<dbReference type="Proteomes" id="UP000008983">
    <property type="component" value="Unassembled WGS sequence"/>
</dbReference>
<dbReference type="eggNOG" id="KOG1965">
    <property type="taxonomic scope" value="Eukaryota"/>
</dbReference>
<sequence>MIVFFLFGGLAISGLVREMNKKTGIPYTPMLFIIGIFIGKFYQEMGLLGQSIYSIRNIDPHGILMIFYLYQYLKGDLIVTGILSKNNRVLQYDDSYYSWSGAFMFGSILSCTDTVAVLALLKEVGAPKKLNSLIEGESLLNDGTCMVLFEISSKMVKGQQMLIFDIIKLFLTLTVGGALLGIFIGLIASFWIGRIHNDAILTVNVTFIAAYLCFFIAENVDLGIQISGIMALVSLGLFMSIFGKTKISIEEEKTVHIFWKYVVYAAESIIFLLAGIIVGIRVLNNLNNESFSNGQDQYTIIQQDYFKLFGLYICMILSRFGSIALVMKWLRKWGYGLSWKDVYVLTYGGLRGAIGISFALIVANDYTDAYSQKFRDIVLFDMAGNALLTLIINSTTAGVLIKSLGLCVISNVRQKTFMYFLEGLKEDTIRKMNLLKNNQYLQMVNWNGVKDLIGIPEYEKKIQQIEVDIQKREKEEDINIKLAHKNPIELELIKQKEILKLENESADSSQNLIDEDMVVECRNRYLIALKGIYWIQFEKQQCSSNALLLLIESVNWDIDTQNQRMNSWEFLSNYINNPFYIQILFYLKTWPIIGEIAGNMLFNHISHIYDVLSTYIEAHESAEEVIKEFRIQEQVQAYIVRESYDNRLMAEEYIQNYLHISFPEISKMIQTKKAAFSLLESQRKLLEDSIRLGQIDDKQFKTVKNHIEKHQLKLDNIKPSWKSPPVKEFLKNIKFFEFIPDVMLDKIIYESIEIIIEKDNYIVKEGERAKYLFVITRGRATEICTQTFYTYNENKLIGNVLFIHQLVLPELRYLTSCIADAMVYVLAFPLQSLQNIIKMNQQMEDYVWQQSFMTITQLYYNQLKPLSNLNKQIIKDLIPQMRFAKYKKNQTIDFQHGGVLLKGNVYKKDMHNTNSGFQIIKDCIKTKEQQDKQLIQSFAVFLPHTVQYLYTIDSNYIIKESKQAEEDEQKQ</sequence>
<dbReference type="GO" id="GO:0016491">
    <property type="term" value="F:oxidoreductase activity"/>
    <property type="evidence" value="ECO:0007669"/>
    <property type="project" value="UniProtKB-KW"/>
</dbReference>
<dbReference type="PANTHER" id="PTHR10110:SF86">
    <property type="entry name" value="SODIUM_HYDROGEN EXCHANGER 7"/>
    <property type="match status" value="1"/>
</dbReference>
<evidence type="ECO:0000256" key="10">
    <source>
        <dbReference type="SAM" id="Phobius"/>
    </source>
</evidence>
<dbReference type="GO" id="GO:0005886">
    <property type="term" value="C:plasma membrane"/>
    <property type="evidence" value="ECO:0007669"/>
    <property type="project" value="UniProtKB-SubCell"/>
</dbReference>
<reference evidence="12 13" key="1">
    <citation type="submission" date="2011-07" db="EMBL/GenBank/DDBJ databases">
        <authorList>
            <person name="Coyne R."/>
            <person name="Brami D."/>
            <person name="Johnson J."/>
            <person name="Hostetler J."/>
            <person name="Hannick L."/>
            <person name="Clark T."/>
            <person name="Cassidy-Hanley D."/>
            <person name="Inman J."/>
        </authorList>
    </citation>
    <scope>NUCLEOTIDE SEQUENCE [LARGE SCALE GENOMIC DNA]</scope>
    <source>
        <strain evidence="12 13">G5</strain>
    </source>
</reference>
<dbReference type="OrthoDB" id="441412at2759"/>
<dbReference type="GeneID" id="14906698"/>
<evidence type="ECO:0000256" key="6">
    <source>
        <dbReference type="ARBA" id="ARBA00023053"/>
    </source>
</evidence>
<feature type="transmembrane region" description="Helical" evidence="10">
    <location>
        <begin position="342"/>
        <end position="366"/>
    </location>
</feature>
<dbReference type="InterPro" id="IPR000595">
    <property type="entry name" value="cNMP-bd_dom"/>
</dbReference>
<evidence type="ECO:0000256" key="1">
    <source>
        <dbReference type="ARBA" id="ARBA00004651"/>
    </source>
</evidence>
<feature type="transmembrane region" description="Helical" evidence="10">
    <location>
        <begin position="262"/>
        <end position="284"/>
    </location>
</feature>
<dbReference type="PANTHER" id="PTHR10110">
    <property type="entry name" value="SODIUM/HYDROGEN EXCHANGER"/>
    <property type="match status" value="1"/>
</dbReference>
<evidence type="ECO:0000259" key="11">
    <source>
        <dbReference type="PROSITE" id="PS50042"/>
    </source>
</evidence>
<feature type="transmembrane region" description="Helical" evidence="10">
    <location>
        <begin position="199"/>
        <end position="217"/>
    </location>
</feature>
<evidence type="ECO:0000256" key="7">
    <source>
        <dbReference type="ARBA" id="ARBA00023065"/>
    </source>
</evidence>
<dbReference type="STRING" id="857967.G0QW29"/>
<dbReference type="InterPro" id="IPR006153">
    <property type="entry name" value="Cation/H_exchanger_TM"/>
</dbReference>
<dbReference type="EC" id="1.6.99.5" evidence="12"/>
<feature type="domain" description="Cyclic nucleotide-binding" evidence="11">
    <location>
        <begin position="735"/>
        <end position="837"/>
    </location>
</feature>
<keyword evidence="4 10" id="KW-0812">Transmembrane</keyword>
<evidence type="ECO:0000256" key="8">
    <source>
        <dbReference type="ARBA" id="ARBA00023136"/>
    </source>
</evidence>
<keyword evidence="2" id="KW-0813">Transport</keyword>
<dbReference type="PROSITE" id="PS50042">
    <property type="entry name" value="CNMP_BINDING_3"/>
    <property type="match status" value="1"/>
</dbReference>
<feature type="transmembrane region" description="Helical" evidence="10">
    <location>
        <begin position="96"/>
        <end position="121"/>
    </location>
</feature>
<evidence type="ECO:0000313" key="13">
    <source>
        <dbReference type="Proteomes" id="UP000008983"/>
    </source>
</evidence>
<dbReference type="OMA" id="SCMANAV"/>
<keyword evidence="6" id="KW-0915">Sodium</keyword>
<dbReference type="EMBL" id="GL983977">
    <property type="protein sequence ID" value="EGR30581.1"/>
    <property type="molecule type" value="Genomic_DNA"/>
</dbReference>
<dbReference type="InterPro" id="IPR018422">
    <property type="entry name" value="Cation/H_exchanger_CPA1"/>
</dbReference>
<keyword evidence="5 10" id="KW-1133">Transmembrane helix</keyword>
<dbReference type="SUPFAM" id="SSF51206">
    <property type="entry name" value="cAMP-binding domain-like"/>
    <property type="match status" value="1"/>
</dbReference>
<dbReference type="InterPro" id="IPR018490">
    <property type="entry name" value="cNMP-bd_dom_sf"/>
</dbReference>
<keyword evidence="7" id="KW-0406">Ion transport</keyword>
<keyword evidence="13" id="KW-1185">Reference proteome</keyword>
<dbReference type="RefSeq" id="XP_004032168.1">
    <property type="nucleotide sequence ID" value="XM_004032120.1"/>
</dbReference>
<dbReference type="InParanoid" id="G0QW29"/>
<feature type="transmembrane region" description="Helical" evidence="10">
    <location>
        <begin position="224"/>
        <end position="242"/>
    </location>
</feature>
<dbReference type="GO" id="GO:0015386">
    <property type="term" value="F:potassium:proton antiporter activity"/>
    <property type="evidence" value="ECO:0007669"/>
    <property type="project" value="TreeGrafter"/>
</dbReference>
<keyword evidence="3" id="KW-1003">Cell membrane</keyword>
<dbReference type="PROSITE" id="PS00888">
    <property type="entry name" value="CNMP_BINDING_1"/>
    <property type="match status" value="1"/>
</dbReference>
<proteinExistence type="predicted"/>
<evidence type="ECO:0000256" key="5">
    <source>
        <dbReference type="ARBA" id="ARBA00022989"/>
    </source>
</evidence>
<dbReference type="Gene3D" id="2.60.120.10">
    <property type="entry name" value="Jelly Rolls"/>
    <property type="match status" value="1"/>
</dbReference>
<dbReference type="Gene3D" id="6.10.140.1330">
    <property type="match status" value="1"/>
</dbReference>
<evidence type="ECO:0000256" key="9">
    <source>
        <dbReference type="ARBA" id="ARBA00023201"/>
    </source>
</evidence>
<evidence type="ECO:0000256" key="2">
    <source>
        <dbReference type="ARBA" id="ARBA00022448"/>
    </source>
</evidence>
<keyword evidence="12" id="KW-0560">Oxidoreductase</keyword>
<keyword evidence="8 10" id="KW-0472">Membrane</keyword>
<feature type="transmembrane region" description="Helical" evidence="10">
    <location>
        <begin position="63"/>
        <end position="84"/>
    </location>
</feature>
<comment type="subcellular location">
    <subcellularLocation>
        <location evidence="1">Cell membrane</location>
        <topology evidence="1">Multi-pass membrane protein</topology>
    </subcellularLocation>
</comment>
<feature type="transmembrane region" description="Helical" evidence="10">
    <location>
        <begin position="169"/>
        <end position="193"/>
    </location>
</feature>
<accession>G0QW29</accession>
<evidence type="ECO:0000256" key="3">
    <source>
        <dbReference type="ARBA" id="ARBA00022475"/>
    </source>
</evidence>
<dbReference type="Pfam" id="PF00999">
    <property type="entry name" value="Na_H_Exchanger"/>
    <property type="match status" value="1"/>
</dbReference>
<dbReference type="GO" id="GO:0098719">
    <property type="term" value="P:sodium ion import across plasma membrane"/>
    <property type="evidence" value="ECO:0007669"/>
    <property type="project" value="TreeGrafter"/>
</dbReference>
<dbReference type="AlphaFoldDB" id="G0QW29"/>
<protein>
    <submittedName>
        <fullName evidence="12">Sodium hydrogen exchanger family protein, putative</fullName>
        <ecNumber evidence="12">1.6.99.5</ecNumber>
    </submittedName>
</protein>
<name>G0QW29_ICHMU</name>
<dbReference type="InterPro" id="IPR014710">
    <property type="entry name" value="RmlC-like_jellyroll"/>
</dbReference>
<organism evidence="12 13">
    <name type="scientific">Ichthyophthirius multifiliis</name>
    <name type="common">White spot disease agent</name>
    <name type="synonym">Ich</name>
    <dbReference type="NCBI Taxonomy" id="5932"/>
    <lineage>
        <taxon>Eukaryota</taxon>
        <taxon>Sar</taxon>
        <taxon>Alveolata</taxon>
        <taxon>Ciliophora</taxon>
        <taxon>Intramacronucleata</taxon>
        <taxon>Oligohymenophorea</taxon>
        <taxon>Hymenostomatida</taxon>
        <taxon>Ophryoglenina</taxon>
        <taxon>Ichthyophthirius</taxon>
    </lineage>
</organism>